<dbReference type="AlphaFoldDB" id="A0A327JEL0"/>
<accession>A0A327JEL0</accession>
<keyword evidence="2" id="KW-1185">Reference proteome</keyword>
<dbReference type="EMBL" id="NPEV01000094">
    <property type="protein sequence ID" value="RAI23860.1"/>
    <property type="molecule type" value="Genomic_DNA"/>
</dbReference>
<sequence>MRRFSDTAREVFLTPATRLTSVALSLKYLIGDSIGLVDLTFGVAGPASGFEFLLTVASVTHVARWLKKEIDELLRGGKD</sequence>
<reference evidence="1 2" key="1">
    <citation type="submission" date="2017-07" db="EMBL/GenBank/DDBJ databases">
        <title>Draft Genome Sequences of Select Purple Nonsulfur Bacteria.</title>
        <authorList>
            <person name="Lasarre B."/>
            <person name="Mckinlay J.B."/>
        </authorList>
    </citation>
    <scope>NUCLEOTIDE SEQUENCE [LARGE SCALE GENOMIC DNA]</scope>
    <source>
        <strain evidence="1 2">DSM 11290</strain>
    </source>
</reference>
<gene>
    <name evidence="1" type="ORF">CH339_23100</name>
</gene>
<dbReference type="Proteomes" id="UP000249299">
    <property type="component" value="Unassembled WGS sequence"/>
</dbReference>
<evidence type="ECO:0000313" key="1">
    <source>
        <dbReference type="EMBL" id="RAI23860.1"/>
    </source>
</evidence>
<organism evidence="1 2">
    <name type="scientific">Rhodobium orientis</name>
    <dbReference type="NCBI Taxonomy" id="34017"/>
    <lineage>
        <taxon>Bacteria</taxon>
        <taxon>Pseudomonadati</taxon>
        <taxon>Pseudomonadota</taxon>
        <taxon>Alphaproteobacteria</taxon>
        <taxon>Hyphomicrobiales</taxon>
        <taxon>Rhodobiaceae</taxon>
        <taxon>Rhodobium</taxon>
    </lineage>
</organism>
<comment type="caution">
    <text evidence="1">The sequence shown here is derived from an EMBL/GenBank/DDBJ whole genome shotgun (WGS) entry which is preliminary data.</text>
</comment>
<evidence type="ECO:0000313" key="2">
    <source>
        <dbReference type="Proteomes" id="UP000249299"/>
    </source>
</evidence>
<protein>
    <submittedName>
        <fullName evidence="1">Uncharacterized protein</fullName>
    </submittedName>
</protein>
<name>A0A327JEL0_9HYPH</name>
<proteinExistence type="predicted"/>